<protein>
    <submittedName>
        <fullName evidence="2">Uncharacterized protein</fullName>
    </submittedName>
</protein>
<keyword evidence="1" id="KW-0812">Transmembrane</keyword>
<gene>
    <name evidence="2" type="ORF">AB205_0047420</name>
</gene>
<feature type="transmembrane region" description="Helical" evidence="1">
    <location>
        <begin position="6"/>
        <end position="27"/>
    </location>
</feature>
<name>A0A2G9SME0_AQUCT</name>
<proteinExistence type="predicted"/>
<evidence type="ECO:0000313" key="2">
    <source>
        <dbReference type="EMBL" id="PIO41275.1"/>
    </source>
</evidence>
<reference evidence="2" key="1">
    <citation type="submission" date="2017-08" db="EMBL/GenBank/DDBJ databases">
        <title>Assembly of the North American Bullfrog Genome.</title>
        <authorList>
            <person name="Warren R.L."/>
            <person name="Vandervalk B.P."/>
            <person name="Kucuk E."/>
            <person name="Birol I."/>
            <person name="Helbing C."/>
            <person name="Pandoh P."/>
            <person name="Behsaz B."/>
            <person name="Mohamadi H."/>
            <person name="Chu J."/>
            <person name="Jackman S."/>
            <person name="Hammond S.A."/>
            <person name="Veldhoen N."/>
            <person name="Kirk H."/>
            <person name="Zhao Y."/>
            <person name="Coope R."/>
            <person name="Pleasance S."/>
            <person name="Moore R."/>
            <person name="Holt R."/>
        </authorList>
    </citation>
    <scope>NUCLEOTIDE SEQUENCE</scope>
    <source>
        <strain evidence="2">Bruno</strain>
        <tissue evidence="2">Liver</tissue>
    </source>
</reference>
<accession>A0A2G9SME0</accession>
<keyword evidence="1" id="KW-0472">Membrane</keyword>
<sequence>MSGMNEWNTFIALHGGMLTFLHAFFCLQHKTHHRMGNTVLKQESLILNTNQEKLGPCFLTCIGVTCLESFMYNVILQINI</sequence>
<dbReference type="AlphaFoldDB" id="A0A2G9SME0"/>
<keyword evidence="1" id="KW-1133">Transmembrane helix</keyword>
<evidence type="ECO:0000256" key="1">
    <source>
        <dbReference type="SAM" id="Phobius"/>
    </source>
</evidence>
<dbReference type="EMBL" id="KV922921">
    <property type="protein sequence ID" value="PIO41275.1"/>
    <property type="molecule type" value="Genomic_DNA"/>
</dbReference>
<dbReference type="OrthoDB" id="10267969at2759"/>
<organism evidence="2">
    <name type="scientific">Aquarana catesbeiana</name>
    <name type="common">American bullfrog</name>
    <name type="synonym">Rana catesbeiana</name>
    <dbReference type="NCBI Taxonomy" id="8400"/>
    <lineage>
        <taxon>Eukaryota</taxon>
        <taxon>Metazoa</taxon>
        <taxon>Chordata</taxon>
        <taxon>Craniata</taxon>
        <taxon>Vertebrata</taxon>
        <taxon>Euteleostomi</taxon>
        <taxon>Amphibia</taxon>
        <taxon>Batrachia</taxon>
        <taxon>Anura</taxon>
        <taxon>Neobatrachia</taxon>
        <taxon>Ranoidea</taxon>
        <taxon>Ranidae</taxon>
        <taxon>Aquarana</taxon>
    </lineage>
</organism>